<feature type="region of interest" description="Disordered" evidence="11">
    <location>
        <begin position="159"/>
        <end position="266"/>
    </location>
</feature>
<evidence type="ECO:0000256" key="8">
    <source>
        <dbReference type="ARBA" id="ARBA00023010"/>
    </source>
</evidence>
<keyword evidence="8" id="KW-0811">Translocation</keyword>
<evidence type="ECO:0000256" key="7">
    <source>
        <dbReference type="ARBA" id="ARBA00022989"/>
    </source>
</evidence>
<keyword evidence="5" id="KW-0999">Mitochondrion inner membrane</keyword>
<evidence type="ECO:0000256" key="9">
    <source>
        <dbReference type="ARBA" id="ARBA00023128"/>
    </source>
</evidence>
<dbReference type="GO" id="GO:0008320">
    <property type="term" value="F:protein transmembrane transporter activity"/>
    <property type="evidence" value="ECO:0007669"/>
    <property type="project" value="TreeGrafter"/>
</dbReference>
<evidence type="ECO:0000256" key="2">
    <source>
        <dbReference type="ARBA" id="ARBA00008444"/>
    </source>
</evidence>
<dbReference type="EMBL" id="GCKF01035441">
    <property type="protein sequence ID" value="JAG96965.1"/>
    <property type="molecule type" value="Transcribed_RNA"/>
</dbReference>
<keyword evidence="10 12" id="KW-0472">Membrane</keyword>
<comment type="subcellular location">
    <subcellularLocation>
        <location evidence="1">Mitochondrion inner membrane</location>
        <topology evidence="1">Multi-pass membrane protein</topology>
    </subcellularLocation>
</comment>
<accession>A0A0D6R521</accession>
<protein>
    <recommendedName>
        <fullName evidence="14">Mitochondrial import inner membrane translocase subunit TIM17-2-like</fullName>
    </recommendedName>
</protein>
<feature type="compositionally biased region" description="Low complexity" evidence="11">
    <location>
        <begin position="174"/>
        <end position="189"/>
    </location>
</feature>
<comment type="similarity">
    <text evidence="2">Belongs to the Tim17/Tim22/Tim23 family.</text>
</comment>
<evidence type="ECO:0000256" key="5">
    <source>
        <dbReference type="ARBA" id="ARBA00022792"/>
    </source>
</evidence>
<keyword evidence="7 12" id="KW-1133">Transmembrane helix</keyword>
<evidence type="ECO:0000256" key="12">
    <source>
        <dbReference type="SAM" id="Phobius"/>
    </source>
</evidence>
<organism evidence="13">
    <name type="scientific">Araucaria cunninghamii</name>
    <name type="common">Hoop pine</name>
    <name type="synonym">Moreton Bay pine</name>
    <dbReference type="NCBI Taxonomy" id="56994"/>
    <lineage>
        <taxon>Eukaryota</taxon>
        <taxon>Viridiplantae</taxon>
        <taxon>Streptophyta</taxon>
        <taxon>Embryophyta</taxon>
        <taxon>Tracheophyta</taxon>
        <taxon>Spermatophyta</taxon>
        <taxon>Pinopsida</taxon>
        <taxon>Pinidae</taxon>
        <taxon>Conifers II</taxon>
        <taxon>Araucariales</taxon>
        <taxon>Araucariaceae</taxon>
        <taxon>Araucaria</taxon>
    </lineage>
</organism>
<evidence type="ECO:0000256" key="3">
    <source>
        <dbReference type="ARBA" id="ARBA00022448"/>
    </source>
</evidence>
<evidence type="ECO:0000256" key="10">
    <source>
        <dbReference type="ARBA" id="ARBA00023136"/>
    </source>
</evidence>
<feature type="transmembrane region" description="Helical" evidence="12">
    <location>
        <begin position="20"/>
        <end position="39"/>
    </location>
</feature>
<keyword evidence="4 12" id="KW-0812">Transmembrane</keyword>
<evidence type="ECO:0000256" key="4">
    <source>
        <dbReference type="ARBA" id="ARBA00022692"/>
    </source>
</evidence>
<keyword evidence="3" id="KW-0813">Transport</keyword>
<keyword evidence="6" id="KW-0653">Protein transport</keyword>
<dbReference type="PANTHER" id="PTHR10485:SF0">
    <property type="entry name" value="AT05822P-RELATED"/>
    <property type="match status" value="1"/>
</dbReference>
<sequence>MAMPDHVREPCPDRILDDLGGAFSMGAVGGSVFHFIVGVKNSPRGERFHGGIQAVTLNAPRVGGSFAVWGGLFSTFDCGMVFLRQKEDPWNSIGAGAATGGFLQMRQGLRSATRSAIFGGVLLALIEGAGILMNKMLAPPPPPKLEEQFPQSMGMGYPGVRGGGPPPGYMDATQRANQMGPRQQQQQFGGTMGGGGEFSRDNTPGLSSDLVGHKGNEESTSSSDNKGGLFSGWFSKKKEEPKRKENKNLDIFDSTSAPPVPNFDVK</sequence>
<dbReference type="GO" id="GO:0005744">
    <property type="term" value="C:TIM23 mitochondrial import inner membrane translocase complex"/>
    <property type="evidence" value="ECO:0007669"/>
    <property type="project" value="TreeGrafter"/>
</dbReference>
<evidence type="ECO:0000256" key="6">
    <source>
        <dbReference type="ARBA" id="ARBA00022927"/>
    </source>
</evidence>
<evidence type="ECO:0000313" key="13">
    <source>
        <dbReference type="EMBL" id="JAG96965.1"/>
    </source>
</evidence>
<reference evidence="13" key="1">
    <citation type="submission" date="2015-03" db="EMBL/GenBank/DDBJ databases">
        <title>A transcriptome of Araucaria cunninghamii, an australian fine timber species.</title>
        <authorList>
            <person name="Jing Yi C.J.Y."/>
            <person name="Yin San L.Y.S."/>
            <person name="Abdul Karim S.S."/>
            <person name="Wan Azmi N.N."/>
            <person name="Hercus R.R."/>
            <person name="Croft L.L."/>
        </authorList>
    </citation>
    <scope>NUCLEOTIDE SEQUENCE</scope>
    <source>
        <strain evidence="13">MI0301</strain>
        <tissue evidence="13">Leaf</tissue>
    </source>
</reference>
<keyword evidence="9" id="KW-0496">Mitochondrion</keyword>
<name>A0A0D6R521_ARACU</name>
<feature type="transmembrane region" description="Helical" evidence="12">
    <location>
        <begin position="115"/>
        <end position="133"/>
    </location>
</feature>
<evidence type="ECO:0008006" key="14">
    <source>
        <dbReference type="Google" id="ProtNLM"/>
    </source>
</evidence>
<feature type="compositionally biased region" description="Basic and acidic residues" evidence="11">
    <location>
        <begin position="236"/>
        <end position="250"/>
    </location>
</feature>
<dbReference type="PANTHER" id="PTHR10485">
    <property type="entry name" value="MITOCHONDRIAL IMPORT INNER MEMBRANE TRANSLOCASE SUBUNIT TIM-17"/>
    <property type="match status" value="1"/>
</dbReference>
<proteinExistence type="inferred from homology"/>
<dbReference type="Pfam" id="PF02466">
    <property type="entry name" value="Tim17"/>
    <property type="match status" value="1"/>
</dbReference>
<dbReference type="GO" id="GO:0030150">
    <property type="term" value="P:protein import into mitochondrial matrix"/>
    <property type="evidence" value="ECO:0007669"/>
    <property type="project" value="TreeGrafter"/>
</dbReference>
<evidence type="ECO:0000256" key="11">
    <source>
        <dbReference type="SAM" id="MobiDB-lite"/>
    </source>
</evidence>
<evidence type="ECO:0000256" key="1">
    <source>
        <dbReference type="ARBA" id="ARBA00004448"/>
    </source>
</evidence>
<dbReference type="AlphaFoldDB" id="A0A0D6R521"/>